<evidence type="ECO:0000256" key="2">
    <source>
        <dbReference type="SAM" id="MobiDB-lite"/>
    </source>
</evidence>
<dbReference type="Pfam" id="PF00296">
    <property type="entry name" value="Bac_luciferase"/>
    <property type="match status" value="1"/>
</dbReference>
<reference evidence="5" key="1">
    <citation type="journal article" date="2013" name="Genome Announc.">
        <title>Draft genome sequence of the grapevine dieback fungus Eutypa lata UCR-EL1.</title>
        <authorList>
            <person name="Blanco-Ulate B."/>
            <person name="Rolshausen P.E."/>
            <person name="Cantu D."/>
        </authorList>
    </citation>
    <scope>NUCLEOTIDE SEQUENCE [LARGE SCALE GENOMIC DNA]</scope>
    <source>
        <strain evidence="5">UCR-EL1</strain>
    </source>
</reference>
<sequence length="485" mass="53405">MASTQSDANNGGGGGGGDHQKPRKELLLNAFVMTTPGHLSPGLWKHPRNKTADYNKLSFWTSLAQTLDQAGFHAMFIADTLGPYDVYKGPSNVDPALEAGAQFPVNDPLYAVPAMAAATRNLLFGVTASTTYDAPYALARRFSTVDHLAEGRVAWNIVTSYLESAARNFGLETQIEHDERYQIAGEYMDVVYKLWESSWRDDAAPRDFASGQFAVPGRVRPIHHKGKYFQVPGPHICEPSPQRTPFLFQAGTSKAGTEFGAKHAEAVFMGAQLPELVKASVDALRATAKEKFGRDPSHIKIFTGVCVIVDETDERAHAKYEELLSYGDREGALALFGGWTGHDLSAYGDDEDFRFVDKPAIRSIVNRWSSVVPGSEGLSWTKARIAEFLLLGGMMPKIIGGPKTVVDELERWADITGVDGFNLAHITNPGSFEDIAQWVIPELQARGRFRTGVKKEGATAREVFFGQPHLLDDHPGYQFKWKIDE</sequence>
<dbReference type="Gene3D" id="3.20.20.30">
    <property type="entry name" value="Luciferase-like domain"/>
    <property type="match status" value="1"/>
</dbReference>
<evidence type="ECO:0000313" key="4">
    <source>
        <dbReference type="EMBL" id="EMR66024.1"/>
    </source>
</evidence>
<dbReference type="InterPro" id="IPR036661">
    <property type="entry name" value="Luciferase-like_sf"/>
</dbReference>
<evidence type="ECO:0000259" key="3">
    <source>
        <dbReference type="Pfam" id="PF00296"/>
    </source>
</evidence>
<dbReference type="KEGG" id="ela:UCREL1_6978"/>
<dbReference type="AlphaFoldDB" id="M7SI75"/>
<comment type="similarity">
    <text evidence="1">Belongs to the NtaA/SnaA/DszA monooxygenase family.</text>
</comment>
<proteinExistence type="inferred from homology"/>
<dbReference type="SUPFAM" id="SSF51679">
    <property type="entry name" value="Bacterial luciferase-like"/>
    <property type="match status" value="1"/>
</dbReference>
<dbReference type="Proteomes" id="UP000012174">
    <property type="component" value="Unassembled WGS sequence"/>
</dbReference>
<evidence type="ECO:0000313" key="5">
    <source>
        <dbReference type="Proteomes" id="UP000012174"/>
    </source>
</evidence>
<dbReference type="GO" id="GO:0004497">
    <property type="term" value="F:monooxygenase activity"/>
    <property type="evidence" value="ECO:0007669"/>
    <property type="project" value="InterPro"/>
</dbReference>
<dbReference type="NCBIfam" id="TIGR03860">
    <property type="entry name" value="FMN_nitrolo"/>
    <property type="match status" value="1"/>
</dbReference>
<feature type="domain" description="Luciferase-like" evidence="3">
    <location>
        <begin position="55"/>
        <end position="414"/>
    </location>
</feature>
<dbReference type="PANTHER" id="PTHR30011:SF41">
    <property type="entry name" value="XENOBIOTIC COMPOUND MONOOXYGENASE, DSZA FAMILY (AFU_ORTHOLOGUE AFUA_3G15040)"/>
    <property type="match status" value="1"/>
</dbReference>
<dbReference type="OMA" id="HGLKEQI"/>
<dbReference type="OrthoDB" id="5561043at2759"/>
<dbReference type="HOGENOM" id="CLU_022256_0_0_1"/>
<dbReference type="GO" id="GO:0016705">
    <property type="term" value="F:oxidoreductase activity, acting on paired donors, with incorporation or reduction of molecular oxygen"/>
    <property type="evidence" value="ECO:0007669"/>
    <property type="project" value="InterPro"/>
</dbReference>
<accession>M7SI75</accession>
<evidence type="ECO:0000256" key="1">
    <source>
        <dbReference type="ARBA" id="ARBA00033748"/>
    </source>
</evidence>
<dbReference type="InterPro" id="IPR011251">
    <property type="entry name" value="Luciferase-like_dom"/>
</dbReference>
<dbReference type="PIRSF" id="PIRSF000337">
    <property type="entry name" value="NTA_MOA"/>
    <property type="match status" value="1"/>
</dbReference>
<protein>
    <submittedName>
        <fullName evidence="4">Putative xenobiotic compound family protein</fullName>
    </submittedName>
</protein>
<dbReference type="eggNOG" id="ENOG502QSR6">
    <property type="taxonomic scope" value="Eukaryota"/>
</dbReference>
<dbReference type="PANTHER" id="PTHR30011">
    <property type="entry name" value="ALKANESULFONATE MONOOXYGENASE-RELATED"/>
    <property type="match status" value="1"/>
</dbReference>
<name>M7SI75_EUTLA</name>
<feature type="region of interest" description="Disordered" evidence="2">
    <location>
        <begin position="1"/>
        <end position="21"/>
    </location>
</feature>
<gene>
    <name evidence="4" type="ORF">UCREL1_6978</name>
</gene>
<dbReference type="InterPro" id="IPR016215">
    <property type="entry name" value="NTA_MOA"/>
</dbReference>
<dbReference type="EMBL" id="KB706724">
    <property type="protein sequence ID" value="EMR66024.1"/>
    <property type="molecule type" value="Genomic_DNA"/>
</dbReference>
<organism evidence="4 5">
    <name type="scientific">Eutypa lata (strain UCR-EL1)</name>
    <name type="common">Grapevine dieback disease fungus</name>
    <name type="synonym">Eutypa armeniacae</name>
    <dbReference type="NCBI Taxonomy" id="1287681"/>
    <lineage>
        <taxon>Eukaryota</taxon>
        <taxon>Fungi</taxon>
        <taxon>Dikarya</taxon>
        <taxon>Ascomycota</taxon>
        <taxon>Pezizomycotina</taxon>
        <taxon>Sordariomycetes</taxon>
        <taxon>Xylariomycetidae</taxon>
        <taxon>Xylariales</taxon>
        <taxon>Diatrypaceae</taxon>
        <taxon>Eutypa</taxon>
    </lineage>
</organism>
<keyword evidence="5" id="KW-1185">Reference proteome</keyword>
<dbReference type="InterPro" id="IPR051260">
    <property type="entry name" value="Diverse_substr_monoxygenases"/>
</dbReference>